<dbReference type="InterPro" id="IPR006938">
    <property type="entry name" value="DUF624"/>
</dbReference>
<name>A0ABV6QTE3_9ACTN</name>
<keyword evidence="3" id="KW-1185">Reference proteome</keyword>
<organism evidence="2 3">
    <name type="scientific">Kribbella deserti</name>
    <dbReference type="NCBI Taxonomy" id="1926257"/>
    <lineage>
        <taxon>Bacteria</taxon>
        <taxon>Bacillati</taxon>
        <taxon>Actinomycetota</taxon>
        <taxon>Actinomycetes</taxon>
        <taxon>Propionibacteriales</taxon>
        <taxon>Kribbellaceae</taxon>
        <taxon>Kribbella</taxon>
    </lineage>
</organism>
<feature type="transmembrane region" description="Helical" evidence="1">
    <location>
        <begin position="96"/>
        <end position="119"/>
    </location>
</feature>
<feature type="transmembrane region" description="Helical" evidence="1">
    <location>
        <begin position="170"/>
        <end position="187"/>
    </location>
</feature>
<protein>
    <submittedName>
        <fullName evidence="2">DUF624 domain-containing protein</fullName>
    </submittedName>
</protein>
<dbReference type="Proteomes" id="UP001589890">
    <property type="component" value="Unassembled WGS sequence"/>
</dbReference>
<accession>A0ABV6QTE3</accession>
<feature type="transmembrane region" description="Helical" evidence="1">
    <location>
        <begin position="21"/>
        <end position="46"/>
    </location>
</feature>
<feature type="transmembrane region" description="Helical" evidence="1">
    <location>
        <begin position="52"/>
        <end position="75"/>
    </location>
</feature>
<gene>
    <name evidence="2" type="ORF">ACFFGN_27795</name>
</gene>
<proteinExistence type="predicted"/>
<comment type="caution">
    <text evidence="2">The sequence shown here is derived from an EMBL/GenBank/DDBJ whole genome shotgun (WGS) entry which is preliminary data.</text>
</comment>
<dbReference type="Pfam" id="PF04854">
    <property type="entry name" value="DUF624"/>
    <property type="match status" value="1"/>
</dbReference>
<sequence>MNDPARRLTLSADTWDLLWSFVHRILVVNLGLVLGCLPLLIGLLAVAEPWRYPIFFGLLAVLAGPAVAAAFSYLNEEDSRPPVRLFVRAYRRHWRRALAVAAVVTALVGVLVADIAMLYDAMPGAALVPLLVVLAVLLVSAGSCALALLPDSNLGLRSVARVAVYAAVRGWQWSLVSLVVAVVALVLVNQAPLLGLTTVPGCAAWVMLINARFQLNALSLSVVRVGQPPV</sequence>
<reference evidence="2 3" key="1">
    <citation type="submission" date="2024-09" db="EMBL/GenBank/DDBJ databases">
        <authorList>
            <person name="Sun Q."/>
            <person name="Mori K."/>
        </authorList>
    </citation>
    <scope>NUCLEOTIDE SEQUENCE [LARGE SCALE GENOMIC DNA]</scope>
    <source>
        <strain evidence="2 3">CGMCC 1.15906</strain>
    </source>
</reference>
<feature type="transmembrane region" description="Helical" evidence="1">
    <location>
        <begin position="193"/>
        <end position="211"/>
    </location>
</feature>
<keyword evidence="1" id="KW-0812">Transmembrane</keyword>
<evidence type="ECO:0000256" key="1">
    <source>
        <dbReference type="SAM" id="Phobius"/>
    </source>
</evidence>
<dbReference type="EMBL" id="JBHLTC010000036">
    <property type="protein sequence ID" value="MFC0627908.1"/>
    <property type="molecule type" value="Genomic_DNA"/>
</dbReference>
<evidence type="ECO:0000313" key="3">
    <source>
        <dbReference type="Proteomes" id="UP001589890"/>
    </source>
</evidence>
<keyword evidence="1" id="KW-0472">Membrane</keyword>
<dbReference type="RefSeq" id="WP_380053182.1">
    <property type="nucleotide sequence ID" value="NZ_JBHLTC010000036.1"/>
</dbReference>
<keyword evidence="1" id="KW-1133">Transmembrane helix</keyword>
<evidence type="ECO:0000313" key="2">
    <source>
        <dbReference type="EMBL" id="MFC0627908.1"/>
    </source>
</evidence>
<feature type="transmembrane region" description="Helical" evidence="1">
    <location>
        <begin position="125"/>
        <end position="149"/>
    </location>
</feature>